<dbReference type="GO" id="GO:0005829">
    <property type="term" value="C:cytosol"/>
    <property type="evidence" value="ECO:0007669"/>
    <property type="project" value="TreeGrafter"/>
</dbReference>
<evidence type="ECO:0000313" key="3">
    <source>
        <dbReference type="WBParaSite" id="ACAC_0000974401-mRNA-1"/>
    </source>
</evidence>
<name>A0A0K0DFJ9_ANGCA</name>
<dbReference type="AlphaFoldDB" id="A0A0K0DFJ9"/>
<dbReference type="WBParaSite" id="ACAC_0000974401-mRNA-1">
    <property type="protein sequence ID" value="ACAC_0000974401-mRNA-1"/>
    <property type="gene ID" value="ACAC_0000974401"/>
</dbReference>
<organism evidence="2 3">
    <name type="scientific">Angiostrongylus cantonensis</name>
    <name type="common">Rat lungworm</name>
    <dbReference type="NCBI Taxonomy" id="6313"/>
    <lineage>
        <taxon>Eukaryota</taxon>
        <taxon>Metazoa</taxon>
        <taxon>Ecdysozoa</taxon>
        <taxon>Nematoda</taxon>
        <taxon>Chromadorea</taxon>
        <taxon>Rhabditida</taxon>
        <taxon>Rhabditina</taxon>
        <taxon>Rhabditomorpha</taxon>
        <taxon>Strongyloidea</taxon>
        <taxon>Metastrongylidae</taxon>
        <taxon>Angiostrongylus</taxon>
    </lineage>
</organism>
<feature type="transmembrane region" description="Helical" evidence="1">
    <location>
        <begin position="330"/>
        <end position="350"/>
    </location>
</feature>
<keyword evidence="1" id="KW-0812">Transmembrane</keyword>
<reference evidence="2" key="1">
    <citation type="submission" date="2012-09" db="EMBL/GenBank/DDBJ databases">
        <authorList>
            <person name="Martin A.A."/>
        </authorList>
    </citation>
    <scope>NUCLEOTIDE SEQUENCE</scope>
</reference>
<reference evidence="3" key="2">
    <citation type="submission" date="2017-02" db="UniProtKB">
        <authorList>
            <consortium name="WormBaseParasite"/>
        </authorList>
    </citation>
    <scope>IDENTIFICATION</scope>
</reference>
<evidence type="ECO:0000256" key="1">
    <source>
        <dbReference type="SAM" id="Phobius"/>
    </source>
</evidence>
<sequence length="376" mass="43163">LWLLTWQAHEDAILPYLNREDVVVVLSYLSLVRSPDYRIGRILRRLASCRLFIDSLLSMQFHMRVFYALCTPPCKVVRYAKRCARCERAADIGREILKVFSAHVDSDFGDSFLIKRLSSDDFTTRIVAAIAKIVLIRDRFRLCRMSYGRLTALELLFESLHSILTEENFHEICEQPTYKGSPPVCAQIVAAISTLIAPQRLRECFQVSFSSLIQFQSQCKFAHLQGMFSSDMLEKCTGRRRFTFCPEIEGCSSEDFTLFLHHLAGCYSACSAIRSPQTCVALVKLSDRYLCPMLSESVCGPHGPARRLLTGETLSVFLPSVLTTQTHERYFSFLCIEFFFIYLILLDLSINLEKCLRKEFIVSEQTLFINRCYGVF</sequence>
<keyword evidence="2" id="KW-1185">Reference proteome</keyword>
<evidence type="ECO:0000313" key="2">
    <source>
        <dbReference type="Proteomes" id="UP000035642"/>
    </source>
</evidence>
<keyword evidence="1" id="KW-1133">Transmembrane helix</keyword>
<keyword evidence="1" id="KW-0472">Membrane</keyword>
<dbReference type="PANTHER" id="PTHR23312:SF8">
    <property type="entry name" value="ARMADILLO REPEAT-CONTAINING PROTEIN 5"/>
    <property type="match status" value="1"/>
</dbReference>
<protein>
    <submittedName>
        <fullName evidence="3">Secreted protein</fullName>
    </submittedName>
</protein>
<dbReference type="GO" id="GO:0009653">
    <property type="term" value="P:anatomical structure morphogenesis"/>
    <property type="evidence" value="ECO:0007669"/>
    <property type="project" value="TreeGrafter"/>
</dbReference>
<dbReference type="Proteomes" id="UP000035642">
    <property type="component" value="Unassembled WGS sequence"/>
</dbReference>
<proteinExistence type="predicted"/>
<dbReference type="PANTHER" id="PTHR23312">
    <property type="entry name" value="ARMC5 ARMADILLO REPEAT-CONTAINING -RELATED"/>
    <property type="match status" value="1"/>
</dbReference>
<accession>A0A0K0DFJ9</accession>